<dbReference type="STRING" id="1314782.A0A165RYU2"/>
<comment type="similarity">
    <text evidence="1">Belongs to the ATG10 family.</text>
</comment>
<proteinExistence type="inferred from homology"/>
<dbReference type="Gene3D" id="3.30.1460.50">
    <property type="match status" value="1"/>
</dbReference>
<evidence type="ECO:0000256" key="6">
    <source>
        <dbReference type="ARBA" id="ARBA00023006"/>
    </source>
</evidence>
<evidence type="ECO:0000256" key="5">
    <source>
        <dbReference type="ARBA" id="ARBA00022927"/>
    </source>
</evidence>
<evidence type="ECO:0000256" key="4">
    <source>
        <dbReference type="ARBA" id="ARBA00022786"/>
    </source>
</evidence>
<dbReference type="Proteomes" id="UP000076761">
    <property type="component" value="Unassembled WGS sequence"/>
</dbReference>
<name>A0A165RYU2_9AGAM</name>
<protein>
    <recommendedName>
        <fullName evidence="2">Ubiquitin-like-conjugating enzyme ATG10</fullName>
    </recommendedName>
    <alternativeName>
        <fullName evidence="7">Autophagy-related protein 10</fullName>
    </alternativeName>
</protein>
<gene>
    <name evidence="8" type="ORF">NEOLEDRAFT_1094113</name>
</gene>
<evidence type="ECO:0000256" key="7">
    <source>
        <dbReference type="ARBA" id="ARBA00029833"/>
    </source>
</evidence>
<dbReference type="GO" id="GO:0005829">
    <property type="term" value="C:cytosol"/>
    <property type="evidence" value="ECO:0007669"/>
    <property type="project" value="TreeGrafter"/>
</dbReference>
<keyword evidence="4" id="KW-0833">Ubl conjugation pathway</keyword>
<keyword evidence="9" id="KW-1185">Reference proteome</keyword>
<evidence type="ECO:0000256" key="3">
    <source>
        <dbReference type="ARBA" id="ARBA00022679"/>
    </source>
</evidence>
<dbReference type="GO" id="GO:0000422">
    <property type="term" value="P:autophagy of mitochondrion"/>
    <property type="evidence" value="ECO:0007669"/>
    <property type="project" value="TreeGrafter"/>
</dbReference>
<keyword evidence="5" id="KW-0813">Transport</keyword>
<keyword evidence="6" id="KW-0072">Autophagy</keyword>
<evidence type="ECO:0000313" key="9">
    <source>
        <dbReference type="Proteomes" id="UP000076761"/>
    </source>
</evidence>
<dbReference type="GO" id="GO:0061651">
    <property type="term" value="F:Atg12 conjugating enzyme activity"/>
    <property type="evidence" value="ECO:0007669"/>
    <property type="project" value="TreeGrafter"/>
</dbReference>
<dbReference type="AlphaFoldDB" id="A0A165RYU2"/>
<dbReference type="GO" id="GO:0015031">
    <property type="term" value="P:protein transport"/>
    <property type="evidence" value="ECO:0007669"/>
    <property type="project" value="UniProtKB-KW"/>
</dbReference>
<dbReference type="PANTHER" id="PTHR14957:SF1">
    <property type="entry name" value="UBIQUITIN-LIKE-CONJUGATING ENZYME ATG10"/>
    <property type="match status" value="1"/>
</dbReference>
<evidence type="ECO:0000256" key="2">
    <source>
        <dbReference type="ARBA" id="ARBA00021099"/>
    </source>
</evidence>
<dbReference type="InParanoid" id="A0A165RYU2"/>
<keyword evidence="5" id="KW-0653">Protein transport</keyword>
<dbReference type="Pfam" id="PF03987">
    <property type="entry name" value="Autophagy_act_C"/>
    <property type="match status" value="1"/>
</dbReference>
<accession>A0A165RYU2</accession>
<evidence type="ECO:0000256" key="1">
    <source>
        <dbReference type="ARBA" id="ARBA00005696"/>
    </source>
</evidence>
<dbReference type="EMBL" id="KV425577">
    <property type="protein sequence ID" value="KZT24440.1"/>
    <property type="molecule type" value="Genomic_DNA"/>
</dbReference>
<organism evidence="8 9">
    <name type="scientific">Neolentinus lepideus HHB14362 ss-1</name>
    <dbReference type="NCBI Taxonomy" id="1314782"/>
    <lineage>
        <taxon>Eukaryota</taxon>
        <taxon>Fungi</taxon>
        <taxon>Dikarya</taxon>
        <taxon>Basidiomycota</taxon>
        <taxon>Agaricomycotina</taxon>
        <taxon>Agaricomycetes</taxon>
        <taxon>Gloeophyllales</taxon>
        <taxon>Gloeophyllaceae</taxon>
        <taxon>Neolentinus</taxon>
    </lineage>
</organism>
<reference evidence="8 9" key="1">
    <citation type="journal article" date="2016" name="Mol. Biol. Evol.">
        <title>Comparative Genomics of Early-Diverging Mushroom-Forming Fungi Provides Insights into the Origins of Lignocellulose Decay Capabilities.</title>
        <authorList>
            <person name="Nagy L.G."/>
            <person name="Riley R."/>
            <person name="Tritt A."/>
            <person name="Adam C."/>
            <person name="Daum C."/>
            <person name="Floudas D."/>
            <person name="Sun H."/>
            <person name="Yadav J.S."/>
            <person name="Pangilinan J."/>
            <person name="Larsson K.H."/>
            <person name="Matsuura K."/>
            <person name="Barry K."/>
            <person name="Labutti K."/>
            <person name="Kuo R."/>
            <person name="Ohm R.A."/>
            <person name="Bhattacharya S.S."/>
            <person name="Shirouzu T."/>
            <person name="Yoshinaga Y."/>
            <person name="Martin F.M."/>
            <person name="Grigoriev I.V."/>
            <person name="Hibbett D.S."/>
        </authorList>
    </citation>
    <scope>NUCLEOTIDE SEQUENCE [LARGE SCALE GENOMIC DNA]</scope>
    <source>
        <strain evidence="8 9">HHB14362 ss-1</strain>
    </source>
</reference>
<dbReference type="GO" id="GO:0032446">
    <property type="term" value="P:protein modification by small protein conjugation"/>
    <property type="evidence" value="ECO:0007669"/>
    <property type="project" value="TreeGrafter"/>
</dbReference>
<evidence type="ECO:0000313" key="8">
    <source>
        <dbReference type="EMBL" id="KZT24440.1"/>
    </source>
</evidence>
<sequence>MSPPASLSRSQFEIACKASLLEHVRNDRDELAQRHLQGWTWVEHAFASGLGYLSRTVQLSHRQDTGCDDSGCVDEFDGQIVLEEYDDAVLSDPRASDTLIARQYVVHSATYQVPVFYFTIHNSKGAPLCLNDILRTSLFRPHTLPPSKITPFALSPEYSSFPLLSQGDHPTLGTPSWYIHPCETPKVIGEILTELPQRTGTEDPIQWMRVWFAVLGGVVDLRA</sequence>
<dbReference type="OrthoDB" id="4089664at2759"/>
<dbReference type="PANTHER" id="PTHR14957">
    <property type="entry name" value="UBIQUITIN-LIKE-CONJUGATING ENZYME ATG10"/>
    <property type="match status" value="1"/>
</dbReference>
<dbReference type="GO" id="GO:0000045">
    <property type="term" value="P:autophagosome assembly"/>
    <property type="evidence" value="ECO:0007669"/>
    <property type="project" value="TreeGrafter"/>
</dbReference>
<dbReference type="InterPro" id="IPR007135">
    <property type="entry name" value="Atg3/Atg10"/>
</dbReference>
<keyword evidence="3" id="KW-0808">Transferase</keyword>